<keyword evidence="13 15" id="KW-0472">Membrane</keyword>
<dbReference type="PRINTS" id="PR00344">
    <property type="entry name" value="BCTRLSENSOR"/>
</dbReference>
<dbReference type="Gene3D" id="3.30.565.10">
    <property type="entry name" value="Histidine kinase-like ATPase, C-terminal domain"/>
    <property type="match status" value="1"/>
</dbReference>
<evidence type="ECO:0000256" key="6">
    <source>
        <dbReference type="ARBA" id="ARBA00022679"/>
    </source>
</evidence>
<keyword evidence="5" id="KW-0597">Phosphoprotein</keyword>
<keyword evidence="19" id="KW-1185">Reference proteome</keyword>
<evidence type="ECO:0000256" key="4">
    <source>
        <dbReference type="ARBA" id="ARBA00022475"/>
    </source>
</evidence>
<dbReference type="InterPro" id="IPR005467">
    <property type="entry name" value="His_kinase_dom"/>
</dbReference>
<evidence type="ECO:0000256" key="8">
    <source>
        <dbReference type="ARBA" id="ARBA00022741"/>
    </source>
</evidence>
<keyword evidence="10" id="KW-0067">ATP-binding</keyword>
<dbReference type="InterPro" id="IPR036097">
    <property type="entry name" value="HisK_dim/P_sf"/>
</dbReference>
<accession>A0A5C6W6T9</accession>
<feature type="domain" description="HAMP" evidence="17">
    <location>
        <begin position="183"/>
        <end position="235"/>
    </location>
</feature>
<dbReference type="CDD" id="cd06225">
    <property type="entry name" value="HAMP"/>
    <property type="match status" value="1"/>
</dbReference>
<dbReference type="EC" id="2.7.13.3" evidence="3"/>
<dbReference type="InterPro" id="IPR050398">
    <property type="entry name" value="HssS/ArlS-like"/>
</dbReference>
<evidence type="ECO:0000259" key="16">
    <source>
        <dbReference type="PROSITE" id="PS50109"/>
    </source>
</evidence>
<dbReference type="SMART" id="SM00304">
    <property type="entry name" value="HAMP"/>
    <property type="match status" value="1"/>
</dbReference>
<evidence type="ECO:0000259" key="17">
    <source>
        <dbReference type="PROSITE" id="PS50885"/>
    </source>
</evidence>
<dbReference type="GO" id="GO:0005886">
    <property type="term" value="C:plasma membrane"/>
    <property type="evidence" value="ECO:0007669"/>
    <property type="project" value="UniProtKB-SubCell"/>
</dbReference>
<dbReference type="CDD" id="cd00082">
    <property type="entry name" value="HisKA"/>
    <property type="match status" value="1"/>
</dbReference>
<proteinExistence type="predicted"/>
<evidence type="ECO:0000256" key="1">
    <source>
        <dbReference type="ARBA" id="ARBA00000085"/>
    </source>
</evidence>
<keyword evidence="4" id="KW-1003">Cell membrane</keyword>
<evidence type="ECO:0000256" key="13">
    <source>
        <dbReference type="ARBA" id="ARBA00023136"/>
    </source>
</evidence>
<evidence type="ECO:0000256" key="2">
    <source>
        <dbReference type="ARBA" id="ARBA00004651"/>
    </source>
</evidence>
<dbReference type="InterPro" id="IPR003661">
    <property type="entry name" value="HisK_dim/P_dom"/>
</dbReference>
<dbReference type="PANTHER" id="PTHR45528">
    <property type="entry name" value="SENSOR HISTIDINE KINASE CPXA"/>
    <property type="match status" value="1"/>
</dbReference>
<dbReference type="Gene3D" id="1.10.287.130">
    <property type="match status" value="1"/>
</dbReference>
<comment type="catalytic activity">
    <reaction evidence="1">
        <text>ATP + protein L-histidine = ADP + protein N-phospho-L-histidine.</text>
        <dbReference type="EC" id="2.7.13.3"/>
    </reaction>
</comment>
<evidence type="ECO:0000256" key="11">
    <source>
        <dbReference type="ARBA" id="ARBA00022989"/>
    </source>
</evidence>
<dbReference type="EMBL" id="VOQF01000001">
    <property type="protein sequence ID" value="TXC93053.1"/>
    <property type="molecule type" value="Genomic_DNA"/>
</dbReference>
<evidence type="ECO:0000256" key="5">
    <source>
        <dbReference type="ARBA" id="ARBA00022553"/>
    </source>
</evidence>
<organism evidence="18 19">
    <name type="scientific">Metabacillus litoralis</name>
    <dbReference type="NCBI Taxonomy" id="152268"/>
    <lineage>
        <taxon>Bacteria</taxon>
        <taxon>Bacillati</taxon>
        <taxon>Bacillota</taxon>
        <taxon>Bacilli</taxon>
        <taxon>Bacillales</taxon>
        <taxon>Bacillaceae</taxon>
        <taxon>Metabacillus</taxon>
    </lineage>
</organism>
<evidence type="ECO:0000313" key="18">
    <source>
        <dbReference type="EMBL" id="TXC93053.1"/>
    </source>
</evidence>
<dbReference type="PROSITE" id="PS50109">
    <property type="entry name" value="HIS_KIN"/>
    <property type="match status" value="1"/>
</dbReference>
<name>A0A5C6W6T9_9BACI</name>
<keyword evidence="12" id="KW-0902">Two-component regulatory system</keyword>
<evidence type="ECO:0000256" key="10">
    <source>
        <dbReference type="ARBA" id="ARBA00022840"/>
    </source>
</evidence>
<dbReference type="InterPro" id="IPR036890">
    <property type="entry name" value="HATPase_C_sf"/>
</dbReference>
<evidence type="ECO:0000256" key="9">
    <source>
        <dbReference type="ARBA" id="ARBA00022777"/>
    </source>
</evidence>
<dbReference type="PROSITE" id="PS50885">
    <property type="entry name" value="HAMP"/>
    <property type="match status" value="1"/>
</dbReference>
<protein>
    <recommendedName>
        <fullName evidence="3">histidine kinase</fullName>
        <ecNumber evidence="3">2.7.13.3</ecNumber>
    </recommendedName>
</protein>
<feature type="coiled-coil region" evidence="14">
    <location>
        <begin position="223"/>
        <end position="250"/>
    </location>
</feature>
<evidence type="ECO:0000256" key="15">
    <source>
        <dbReference type="SAM" id="Phobius"/>
    </source>
</evidence>
<keyword evidence="11 15" id="KW-1133">Transmembrane helix</keyword>
<dbReference type="SUPFAM" id="SSF55874">
    <property type="entry name" value="ATPase domain of HSP90 chaperone/DNA topoisomerase II/histidine kinase"/>
    <property type="match status" value="1"/>
</dbReference>
<dbReference type="Pfam" id="PF00512">
    <property type="entry name" value="HisKA"/>
    <property type="match status" value="1"/>
</dbReference>
<dbReference type="PANTHER" id="PTHR45528:SF1">
    <property type="entry name" value="SENSOR HISTIDINE KINASE CPXA"/>
    <property type="match status" value="1"/>
</dbReference>
<dbReference type="RefSeq" id="WP_146945914.1">
    <property type="nucleotide sequence ID" value="NZ_VOQF01000001.1"/>
</dbReference>
<dbReference type="SUPFAM" id="SSF47384">
    <property type="entry name" value="Homodimeric domain of signal transducing histidine kinase"/>
    <property type="match status" value="1"/>
</dbReference>
<evidence type="ECO:0000256" key="14">
    <source>
        <dbReference type="SAM" id="Coils"/>
    </source>
</evidence>
<keyword evidence="9 18" id="KW-0418">Kinase</keyword>
<gene>
    <name evidence="18" type="ORF">FS935_02335</name>
</gene>
<dbReference type="SMART" id="SM00387">
    <property type="entry name" value="HATPase_c"/>
    <property type="match status" value="1"/>
</dbReference>
<feature type="transmembrane region" description="Helical" evidence="15">
    <location>
        <begin position="5"/>
        <end position="26"/>
    </location>
</feature>
<evidence type="ECO:0000256" key="7">
    <source>
        <dbReference type="ARBA" id="ARBA00022692"/>
    </source>
</evidence>
<dbReference type="InterPro" id="IPR003660">
    <property type="entry name" value="HAMP_dom"/>
</dbReference>
<dbReference type="InterPro" id="IPR003594">
    <property type="entry name" value="HATPase_dom"/>
</dbReference>
<dbReference type="InterPro" id="IPR004358">
    <property type="entry name" value="Sig_transdc_His_kin-like_C"/>
</dbReference>
<dbReference type="AlphaFoldDB" id="A0A5C6W6T9"/>
<evidence type="ECO:0000256" key="3">
    <source>
        <dbReference type="ARBA" id="ARBA00012438"/>
    </source>
</evidence>
<reference evidence="18 19" key="1">
    <citation type="journal article" date="2005" name="Int. J. Syst. Evol. Microbiol.">
        <title>Bacillus litoralis sp. nov., isolated from a tidal flat of the Yellow Sea in Korea.</title>
        <authorList>
            <person name="Yoon J.H."/>
            <person name="Oh T.K."/>
        </authorList>
    </citation>
    <scope>NUCLEOTIDE SEQUENCE [LARGE SCALE GENOMIC DNA]</scope>
    <source>
        <strain evidence="18 19">SW-211</strain>
    </source>
</reference>
<dbReference type="GO" id="GO:0000155">
    <property type="term" value="F:phosphorelay sensor kinase activity"/>
    <property type="evidence" value="ECO:0007669"/>
    <property type="project" value="InterPro"/>
</dbReference>
<feature type="transmembrane region" description="Helical" evidence="15">
    <location>
        <begin position="160"/>
        <end position="181"/>
    </location>
</feature>
<dbReference type="OrthoDB" id="335833at2"/>
<keyword evidence="8" id="KW-0547">Nucleotide-binding</keyword>
<sequence length="485" mass="56561">MKIKYWLMISFLIVMLLPIITLYLLYSSLSSYDEEQDFVEYMSVYNQTNHIEAKLQNPDLYTFQPKGKYKSIDSLVSNKIKIVLYRYDGTILYSSIEDPSSTMMYQNNLNTLYQDLNEIQKKHKSYVIKKPTLQEGKIIGFYEITVAREQWVEGFNERTIFLFSVVGSFFLLLYITVVLLLNRKLNKPLSILQYQMRAFANGTNIENSYPYRKDEIGNLFIHFDQMKKQIEETRLELDKQQKEKEFIVAALSHDLKTPLTVVQAYTEALNQDTTLTQEEKRDYKTILFDKLNYMRQMLDDLAIYAVLQSTQEKIELIHVEGQEFFEMLVSSYEEPCAKGNLQLHVQQEVEGNYRVNVKQMIRIVDNLMTNAIRHTDNGQSIWLAVLSKRTTIPNWVFSPFSKELDLWRKDGTLILVQNEGDEIPEDLLETVFEPFKQVEGARGLGGSSGLGLSITKMLIEKHDGKIRLWSKEDYGTLVACWIKEG</sequence>
<keyword evidence="14" id="KW-0175">Coiled coil</keyword>
<dbReference type="Pfam" id="PF02518">
    <property type="entry name" value="HATPase_c"/>
    <property type="match status" value="1"/>
</dbReference>
<comment type="subcellular location">
    <subcellularLocation>
        <location evidence="2">Cell membrane</location>
        <topology evidence="2">Multi-pass membrane protein</topology>
    </subcellularLocation>
</comment>
<dbReference type="SMART" id="SM00388">
    <property type="entry name" value="HisKA"/>
    <property type="match status" value="1"/>
</dbReference>
<keyword evidence="7 15" id="KW-0812">Transmembrane</keyword>
<dbReference type="CDD" id="cd00075">
    <property type="entry name" value="HATPase"/>
    <property type="match status" value="1"/>
</dbReference>
<comment type="caution">
    <text evidence="18">The sequence shown here is derived from an EMBL/GenBank/DDBJ whole genome shotgun (WGS) entry which is preliminary data.</text>
</comment>
<keyword evidence="6" id="KW-0808">Transferase</keyword>
<dbReference type="Gene3D" id="6.10.340.10">
    <property type="match status" value="1"/>
</dbReference>
<evidence type="ECO:0000313" key="19">
    <source>
        <dbReference type="Proteomes" id="UP000321363"/>
    </source>
</evidence>
<evidence type="ECO:0000256" key="12">
    <source>
        <dbReference type="ARBA" id="ARBA00023012"/>
    </source>
</evidence>
<feature type="domain" description="Histidine kinase" evidence="16">
    <location>
        <begin position="250"/>
        <end position="485"/>
    </location>
</feature>
<dbReference type="Proteomes" id="UP000321363">
    <property type="component" value="Unassembled WGS sequence"/>
</dbReference>
<dbReference type="GO" id="GO:0005524">
    <property type="term" value="F:ATP binding"/>
    <property type="evidence" value="ECO:0007669"/>
    <property type="project" value="UniProtKB-KW"/>
</dbReference>